<proteinExistence type="predicted"/>
<protein>
    <submittedName>
        <fullName evidence="1">Uncharacterized protein</fullName>
    </submittedName>
</protein>
<evidence type="ECO:0000313" key="1">
    <source>
        <dbReference type="EMBL" id="GBP43438.1"/>
    </source>
</evidence>
<organism evidence="1 2">
    <name type="scientific">Eumeta variegata</name>
    <name type="common">Bagworm moth</name>
    <name type="synonym">Eumeta japonica</name>
    <dbReference type="NCBI Taxonomy" id="151549"/>
    <lineage>
        <taxon>Eukaryota</taxon>
        <taxon>Metazoa</taxon>
        <taxon>Ecdysozoa</taxon>
        <taxon>Arthropoda</taxon>
        <taxon>Hexapoda</taxon>
        <taxon>Insecta</taxon>
        <taxon>Pterygota</taxon>
        <taxon>Neoptera</taxon>
        <taxon>Endopterygota</taxon>
        <taxon>Lepidoptera</taxon>
        <taxon>Glossata</taxon>
        <taxon>Ditrysia</taxon>
        <taxon>Tineoidea</taxon>
        <taxon>Psychidae</taxon>
        <taxon>Oiketicinae</taxon>
        <taxon>Eumeta</taxon>
    </lineage>
</organism>
<keyword evidence="2" id="KW-1185">Reference proteome</keyword>
<sequence length="151" mass="16939">MPIPFIFPISIPPKSSRSPPPMDTYNPKGVNSALPASWIGIGRLIEENILANLTAFFIGVEIADGPENTQQRRKTYTISSSARGGRGINQVLAEIKLGLEYNASIMSRPYINHDTHTRIHTHTHTHTHVHTYSGQYHTCASFYNKHTQIFQ</sequence>
<comment type="caution">
    <text evidence="1">The sequence shown here is derived from an EMBL/GenBank/DDBJ whole genome shotgun (WGS) entry which is preliminary data.</text>
</comment>
<dbReference type="EMBL" id="BGZK01000436">
    <property type="protein sequence ID" value="GBP43438.1"/>
    <property type="molecule type" value="Genomic_DNA"/>
</dbReference>
<accession>A0A4C1VW86</accession>
<dbReference type="Proteomes" id="UP000299102">
    <property type="component" value="Unassembled WGS sequence"/>
</dbReference>
<reference evidence="1 2" key="1">
    <citation type="journal article" date="2019" name="Commun. Biol.">
        <title>The bagworm genome reveals a unique fibroin gene that provides high tensile strength.</title>
        <authorList>
            <person name="Kono N."/>
            <person name="Nakamura H."/>
            <person name="Ohtoshi R."/>
            <person name="Tomita M."/>
            <person name="Numata K."/>
            <person name="Arakawa K."/>
        </authorList>
    </citation>
    <scope>NUCLEOTIDE SEQUENCE [LARGE SCALE GENOMIC DNA]</scope>
</reference>
<evidence type="ECO:0000313" key="2">
    <source>
        <dbReference type="Proteomes" id="UP000299102"/>
    </source>
</evidence>
<name>A0A4C1VW86_EUMVA</name>
<gene>
    <name evidence="1" type="ORF">EVAR_16012_1</name>
</gene>
<dbReference type="AlphaFoldDB" id="A0A4C1VW86"/>